<feature type="region of interest" description="Disordered" evidence="8">
    <location>
        <begin position="1273"/>
        <end position="1295"/>
    </location>
</feature>
<dbReference type="GO" id="GO:0005634">
    <property type="term" value="C:nucleus"/>
    <property type="evidence" value="ECO:0007669"/>
    <property type="project" value="TreeGrafter"/>
</dbReference>
<dbReference type="InterPro" id="IPR018200">
    <property type="entry name" value="USP_CS"/>
</dbReference>
<dbReference type="CDD" id="cd00121">
    <property type="entry name" value="MATH"/>
    <property type="match status" value="1"/>
</dbReference>
<feature type="region of interest" description="Disordered" evidence="8">
    <location>
        <begin position="1"/>
        <end position="28"/>
    </location>
</feature>
<keyword evidence="5" id="KW-0833">Ubl conjugation pathway</keyword>
<dbReference type="InterPro" id="IPR029346">
    <property type="entry name" value="USP_C"/>
</dbReference>
<dbReference type="GO" id="GO:0004843">
    <property type="term" value="F:cysteine-type deubiquitinase activity"/>
    <property type="evidence" value="ECO:0007669"/>
    <property type="project" value="UniProtKB-EC"/>
</dbReference>
<dbReference type="SMART" id="SM00061">
    <property type="entry name" value="MATH"/>
    <property type="match status" value="1"/>
</dbReference>
<evidence type="ECO:0000256" key="3">
    <source>
        <dbReference type="ARBA" id="ARBA00012759"/>
    </source>
</evidence>
<evidence type="ECO:0000256" key="7">
    <source>
        <dbReference type="ARBA" id="ARBA00022807"/>
    </source>
</evidence>
<dbReference type="PROSITE" id="PS50235">
    <property type="entry name" value="USP_3"/>
    <property type="match status" value="1"/>
</dbReference>
<dbReference type="Gene3D" id="3.90.70.10">
    <property type="entry name" value="Cysteine proteinases"/>
    <property type="match status" value="1"/>
</dbReference>
<evidence type="ECO:0000256" key="6">
    <source>
        <dbReference type="ARBA" id="ARBA00022801"/>
    </source>
</evidence>
<dbReference type="OrthoDB" id="289038at2759"/>
<dbReference type="Pfam" id="PF22486">
    <property type="entry name" value="MATH_2"/>
    <property type="match status" value="1"/>
</dbReference>
<evidence type="ECO:0000256" key="5">
    <source>
        <dbReference type="ARBA" id="ARBA00022786"/>
    </source>
</evidence>
<evidence type="ECO:0000313" key="11">
    <source>
        <dbReference type="EMBL" id="GHP08231.1"/>
    </source>
</evidence>
<evidence type="ECO:0000256" key="2">
    <source>
        <dbReference type="ARBA" id="ARBA00009085"/>
    </source>
</evidence>
<comment type="catalytic activity">
    <reaction evidence="1">
        <text>Thiol-dependent hydrolysis of ester, thioester, amide, peptide and isopeptide bonds formed by the C-terminal Gly of ubiquitin (a 76-residue protein attached to proteins as an intracellular targeting signal).</text>
        <dbReference type="EC" id="3.4.19.12"/>
    </reaction>
</comment>
<dbReference type="Gene3D" id="2.60.210.10">
    <property type="entry name" value="Apoptosis, Tumor Necrosis Factor Receptor Associated Protein 2, Chain A"/>
    <property type="match status" value="1"/>
</dbReference>
<keyword evidence="4" id="KW-0645">Protease</keyword>
<dbReference type="EC" id="3.4.19.12" evidence="3"/>
<dbReference type="InterPro" id="IPR024729">
    <property type="entry name" value="USP7_ICP0-binding_dom"/>
</dbReference>
<comment type="caution">
    <text evidence="11">The sequence shown here is derived from an EMBL/GenBank/DDBJ whole genome shotgun (WGS) entry which is preliminary data.</text>
</comment>
<gene>
    <name evidence="11" type="ORF">PPROV_000697200</name>
</gene>
<evidence type="ECO:0000313" key="12">
    <source>
        <dbReference type="Proteomes" id="UP000660262"/>
    </source>
</evidence>
<dbReference type="FunFam" id="3.90.70.10:FF:000044">
    <property type="entry name" value="Ubiquitin carboxyl-terminal hydrolase 13"/>
    <property type="match status" value="1"/>
</dbReference>
<dbReference type="Proteomes" id="UP000660262">
    <property type="component" value="Unassembled WGS sequence"/>
</dbReference>
<name>A0A830HS01_9CHLO</name>
<dbReference type="InterPro" id="IPR038765">
    <property type="entry name" value="Papain-like_cys_pep_sf"/>
</dbReference>
<accession>A0A830HS01</accession>
<keyword evidence="12" id="KW-1185">Reference proteome</keyword>
<dbReference type="PROSITE" id="PS50144">
    <property type="entry name" value="MATH"/>
    <property type="match status" value="1"/>
</dbReference>
<feature type="compositionally biased region" description="Basic and acidic residues" evidence="8">
    <location>
        <begin position="1286"/>
        <end position="1295"/>
    </location>
</feature>
<feature type="compositionally biased region" description="Polar residues" evidence="8">
    <location>
        <begin position="594"/>
        <end position="610"/>
    </location>
</feature>
<dbReference type="InterPro" id="IPR002083">
    <property type="entry name" value="MATH/TRAF_dom"/>
</dbReference>
<dbReference type="SUPFAM" id="SSF54001">
    <property type="entry name" value="Cysteine proteinases"/>
    <property type="match status" value="1"/>
</dbReference>
<evidence type="ECO:0000259" key="10">
    <source>
        <dbReference type="PROSITE" id="PS50235"/>
    </source>
</evidence>
<dbReference type="Pfam" id="PF00443">
    <property type="entry name" value="UCH"/>
    <property type="match status" value="1"/>
</dbReference>
<evidence type="ECO:0000259" key="9">
    <source>
        <dbReference type="PROSITE" id="PS50144"/>
    </source>
</evidence>
<dbReference type="PROSITE" id="PS00972">
    <property type="entry name" value="USP_1"/>
    <property type="match status" value="1"/>
</dbReference>
<dbReference type="Pfam" id="PF12436">
    <property type="entry name" value="USP7_ICP0_bdg"/>
    <property type="match status" value="1"/>
</dbReference>
<feature type="domain" description="USP" evidence="10">
    <location>
        <begin position="173"/>
        <end position="508"/>
    </location>
</feature>
<dbReference type="CDD" id="cd02659">
    <property type="entry name" value="peptidase_C19C"/>
    <property type="match status" value="1"/>
</dbReference>
<dbReference type="PANTHER" id="PTHR24006:SF644">
    <property type="entry name" value="UBIQUITIN CARBOXYL-TERMINAL HYDROLASE 7"/>
    <property type="match status" value="1"/>
</dbReference>
<protein>
    <recommendedName>
        <fullName evidence="3">ubiquitinyl hydrolase 1</fullName>
        <ecNumber evidence="3">3.4.19.12</ecNumber>
    </recommendedName>
</protein>
<dbReference type="EMBL" id="BNJQ01000020">
    <property type="protein sequence ID" value="GHP08231.1"/>
    <property type="molecule type" value="Genomic_DNA"/>
</dbReference>
<feature type="region of interest" description="Disordered" evidence="8">
    <location>
        <begin position="1038"/>
        <end position="1070"/>
    </location>
</feature>
<dbReference type="SUPFAM" id="SSF49599">
    <property type="entry name" value="TRAF domain-like"/>
    <property type="match status" value="1"/>
</dbReference>
<keyword evidence="6" id="KW-0378">Hydrolase</keyword>
<feature type="compositionally biased region" description="Low complexity" evidence="8">
    <location>
        <begin position="1044"/>
        <end position="1061"/>
    </location>
</feature>
<proteinExistence type="inferred from homology"/>
<reference evidence="11" key="1">
    <citation type="submission" date="2020-10" db="EMBL/GenBank/DDBJ databases">
        <title>Unveiling of a novel bifunctional photoreceptor, Dualchrome1, isolated from a cosmopolitan green alga.</title>
        <authorList>
            <person name="Suzuki S."/>
            <person name="Kawachi M."/>
        </authorList>
    </citation>
    <scope>NUCLEOTIDE SEQUENCE</scope>
    <source>
        <strain evidence="11">NIES 2893</strain>
    </source>
</reference>
<dbReference type="InterPro" id="IPR001394">
    <property type="entry name" value="Peptidase_C19_UCH"/>
</dbReference>
<dbReference type="FunFam" id="2.60.210.10:FF:000005">
    <property type="entry name" value="Ubiquitin carboxyl-terminal hydrolase 13"/>
    <property type="match status" value="1"/>
</dbReference>
<dbReference type="InterPro" id="IPR008974">
    <property type="entry name" value="TRAF-like"/>
</dbReference>
<evidence type="ECO:0000256" key="4">
    <source>
        <dbReference type="ARBA" id="ARBA00022670"/>
    </source>
</evidence>
<dbReference type="Pfam" id="PF14533">
    <property type="entry name" value="USP7_C2"/>
    <property type="match status" value="3"/>
</dbReference>
<sequence length="1295" mass="146063">MEVDPPATAAAGAAPATAGADGATAADPMQGSHRWELHNFSQLPNQKQYSAQFLVGGYFWRILIFPKGNNSEHLSVYLDASDSDTQAYGWSRYASFTLTVVSQFKGKDVKKDSGHQFNARESDWGFTQFLPVNELMDPDNGFLHNDTLVVFAEVHVQKSNPHLYDSYKETGHVGLKNQGATCYMNSLLQTLYHLHHFRKAVYHMPTAETEEASKSIPLALQSLFYKLQYGDTSVATKELTASFGWDTYDSFMQHDVQELNRVLCEKLEEKMKSTVVENTIQKLFEGSVVNYIECINVNYKSERKETYMDLQLDVKGCKDVYASFDKYVEVERLDGENKYQAGDEHGLQDARKGVLFEKLPPVLELQLKRFEYDFHRDTMVKINDRYEFPERLDLDVGNRKYFSPSSDRSQRNVYLLHSVLVHSGGVHGGHYYAYIRPTLEGDAWFKFDDERVTKETTQKATVEQFGGSDDDNYNHNHNNNNNNFTPPAHGGFRLAKFSNAYMLVYVRESDKDEILCNVDKEDILPHVRERLQREQEEKEKRRKEKQEAHLYTIIKVAMDRDIKAQIGTGFEDRTAAALAAGGGSNDMSADVSPGANNNSSRAIVSNPTTPASHTNEYFDLVDHEKVRHFRVQKQMTFNDFKQMVEKEMSIPVECQRYWMWAKRQNQTYRPSRPLTHEEESMAVALIRDSGTPRHEKTASGDLKLFLETPALVFGNSLHKGLPPPMREPLHTIVHDVANKRMEHLLFFKLYDPYTEMCTYVGRAFAHRDRPMSDLLPALWTFAGYPHGTPLLLFEEVKYEPVMIEEITLTQTLSEAQLEDGDIICYQRVPEVSTEETAASAGGAEVVMRDAAALSDGAAAADGHPRYDTVVKFLEYVRNRQIVRFLPLDSATQRSNDISIQSPAKDGENDDSLYIELSRNSRYDDVTAALAHRLGENVNPQHIRLTQYNAYSSTPKPAPMKYQGIDKLMDMLTHYHQISDRLYYEVLDIPLPLMESLKTLKVSYHDDKTAETSTHTVRLKKDKCIGDVLGALADQLSKGVGSPGAGAPKPKAEPATPAAEAPAPAPAPAPAATAATTATAIAPVSVTRPLRMLEVFYSKLYKVFKSTEKIGEINDQYWSLRAEQIPEEEEHILQNMGGMMINVYHLQTNSDKGSNAAGAARATKDEAADDAASAGAGAAPATEGQFRGQPFNNFGDPFLLAIAPHEKVASVKARIQQKLKVDDAEFAKWRLVAVSMSKGEYLRDEDVLYTRFEGKRDHPQQWEVYLALEHEDKTPGRHRHHTGARAFSHEKPIKIH</sequence>
<feature type="compositionally biased region" description="Low complexity" evidence="8">
    <location>
        <begin position="1"/>
        <end position="27"/>
    </location>
</feature>
<evidence type="ECO:0000256" key="8">
    <source>
        <dbReference type="SAM" id="MobiDB-lite"/>
    </source>
</evidence>
<dbReference type="GO" id="GO:0016579">
    <property type="term" value="P:protein deubiquitination"/>
    <property type="evidence" value="ECO:0007669"/>
    <property type="project" value="InterPro"/>
</dbReference>
<dbReference type="PANTHER" id="PTHR24006">
    <property type="entry name" value="UBIQUITIN CARBOXYL-TERMINAL HYDROLASE"/>
    <property type="match status" value="1"/>
</dbReference>
<dbReference type="Gene3D" id="3.10.20.90">
    <property type="entry name" value="Phosphatidylinositol 3-kinase Catalytic Subunit, Chain A, domain 1"/>
    <property type="match status" value="2"/>
</dbReference>
<feature type="region of interest" description="Disordered" evidence="8">
    <location>
        <begin position="581"/>
        <end position="610"/>
    </location>
</feature>
<dbReference type="InterPro" id="IPR028889">
    <property type="entry name" value="USP"/>
</dbReference>
<dbReference type="GO" id="GO:0006508">
    <property type="term" value="P:proteolysis"/>
    <property type="evidence" value="ECO:0007669"/>
    <property type="project" value="UniProtKB-KW"/>
</dbReference>
<dbReference type="PROSITE" id="PS00973">
    <property type="entry name" value="USP_2"/>
    <property type="match status" value="1"/>
</dbReference>
<comment type="similarity">
    <text evidence="2">Belongs to the peptidase C19 family.</text>
</comment>
<evidence type="ECO:0000256" key="1">
    <source>
        <dbReference type="ARBA" id="ARBA00000707"/>
    </source>
</evidence>
<organism evidence="11 12">
    <name type="scientific">Pycnococcus provasolii</name>
    <dbReference type="NCBI Taxonomy" id="41880"/>
    <lineage>
        <taxon>Eukaryota</taxon>
        <taxon>Viridiplantae</taxon>
        <taxon>Chlorophyta</taxon>
        <taxon>Pseudoscourfieldiophyceae</taxon>
        <taxon>Pseudoscourfieldiales</taxon>
        <taxon>Pycnococcaceae</taxon>
        <taxon>Pycnococcus</taxon>
    </lineage>
</organism>
<dbReference type="InterPro" id="IPR050164">
    <property type="entry name" value="Peptidase_C19"/>
</dbReference>
<dbReference type="GO" id="GO:0031647">
    <property type="term" value="P:regulation of protein stability"/>
    <property type="evidence" value="ECO:0007669"/>
    <property type="project" value="TreeGrafter"/>
</dbReference>
<keyword evidence="7" id="KW-0788">Thiol protease</keyword>
<feature type="domain" description="MATH" evidence="9">
    <location>
        <begin position="30"/>
        <end position="154"/>
    </location>
</feature>
<dbReference type="GO" id="GO:0005829">
    <property type="term" value="C:cytosol"/>
    <property type="evidence" value="ECO:0007669"/>
    <property type="project" value="TreeGrafter"/>
</dbReference>